<dbReference type="SMART" id="SM00324">
    <property type="entry name" value="RhoGAP"/>
    <property type="match status" value="1"/>
</dbReference>
<gene>
    <name evidence="6" type="ORF">KUDE01_008432</name>
</gene>
<protein>
    <submittedName>
        <fullName evidence="6">Rho GTPase-activating protein 25</fullName>
    </submittedName>
</protein>
<evidence type="ECO:0000256" key="2">
    <source>
        <dbReference type="ARBA" id="ARBA00022553"/>
    </source>
</evidence>
<dbReference type="Pfam" id="PF00620">
    <property type="entry name" value="RhoGAP"/>
    <property type="match status" value="1"/>
</dbReference>
<feature type="compositionally biased region" description="Polar residues" evidence="4">
    <location>
        <begin position="360"/>
        <end position="383"/>
    </location>
</feature>
<dbReference type="GO" id="GO:0051058">
    <property type="term" value="P:negative regulation of small GTPase mediated signal transduction"/>
    <property type="evidence" value="ECO:0007669"/>
    <property type="project" value="TreeGrafter"/>
</dbReference>
<accession>A0AAD9C2V1</accession>
<dbReference type="InterPro" id="IPR000198">
    <property type="entry name" value="RhoGAP_dom"/>
</dbReference>
<keyword evidence="2" id="KW-0597">Phosphoprotein</keyword>
<dbReference type="GO" id="GO:0006911">
    <property type="term" value="P:phagocytosis, engulfment"/>
    <property type="evidence" value="ECO:0007669"/>
    <property type="project" value="TreeGrafter"/>
</dbReference>
<dbReference type="GO" id="GO:0001891">
    <property type="term" value="C:phagocytic cup"/>
    <property type="evidence" value="ECO:0007669"/>
    <property type="project" value="TreeGrafter"/>
</dbReference>
<dbReference type="Proteomes" id="UP001228049">
    <property type="component" value="Unassembled WGS sequence"/>
</dbReference>
<dbReference type="GO" id="GO:0005096">
    <property type="term" value="F:GTPase activator activity"/>
    <property type="evidence" value="ECO:0007669"/>
    <property type="project" value="UniProtKB-KW"/>
</dbReference>
<sequence length="453" mass="50624">MDIVTYEQRFGPHMVPILVQKCVEYIKEHGLNEEGIFRLPGQDNAVKQFRDAFDAGERPSFPSDTDVHTVASLLKLYLRELPEPVVPWTQYQDFLDCTNLLDSSSSEGWKKVEKQIALLPRTNYNLLSYVCRFLFEVQQHSSVNKMNVENLATVMGINLLKPQIEDPISVMKATPQIQKLMTVMIRQHEALFPLSKDVLPSPPSKKAESQKNAPRSFVGWESAEMGDASLSESPEEEEDIDSPGPSRDSFSPLIPQQDPRTPPPDGWSGSPRKRTQTLPAFNCPLTGMAAKADALNRWSQIQESVEEKSGTLSEDIFKILDLRSSGSLFGEEKLVPRKGSVNTSSSSAGPQKPDSDPQPGVSQQKSVGNLTATNKPEQKTDSQLIESLQQENKELKATVAELQSGLEADRSQVAALEICLRNAERSRDEAQRRNKELQRDIQQFLPKKPQDPT</sequence>
<dbReference type="GO" id="GO:0007015">
    <property type="term" value="P:actin filament organization"/>
    <property type="evidence" value="ECO:0007669"/>
    <property type="project" value="TreeGrafter"/>
</dbReference>
<dbReference type="PROSITE" id="PS50238">
    <property type="entry name" value="RHOGAP"/>
    <property type="match status" value="1"/>
</dbReference>
<dbReference type="AlphaFoldDB" id="A0AAD9C2V1"/>
<feature type="region of interest" description="Disordered" evidence="4">
    <location>
        <begin position="195"/>
        <end position="282"/>
    </location>
</feature>
<evidence type="ECO:0000259" key="5">
    <source>
        <dbReference type="PROSITE" id="PS50238"/>
    </source>
</evidence>
<feature type="domain" description="Rho-GAP" evidence="5">
    <location>
        <begin position="1"/>
        <end position="192"/>
    </location>
</feature>
<dbReference type="InterPro" id="IPR051025">
    <property type="entry name" value="RhoGAP"/>
</dbReference>
<feature type="region of interest" description="Disordered" evidence="4">
    <location>
        <begin position="328"/>
        <end position="383"/>
    </location>
</feature>
<organism evidence="6 7">
    <name type="scientific">Dissostichus eleginoides</name>
    <name type="common">Patagonian toothfish</name>
    <name type="synonym">Dissostichus amissus</name>
    <dbReference type="NCBI Taxonomy" id="100907"/>
    <lineage>
        <taxon>Eukaryota</taxon>
        <taxon>Metazoa</taxon>
        <taxon>Chordata</taxon>
        <taxon>Craniata</taxon>
        <taxon>Vertebrata</taxon>
        <taxon>Euteleostomi</taxon>
        <taxon>Actinopterygii</taxon>
        <taxon>Neopterygii</taxon>
        <taxon>Teleostei</taxon>
        <taxon>Neoteleostei</taxon>
        <taxon>Acanthomorphata</taxon>
        <taxon>Eupercaria</taxon>
        <taxon>Perciformes</taxon>
        <taxon>Notothenioidei</taxon>
        <taxon>Nototheniidae</taxon>
        <taxon>Dissostichus</taxon>
    </lineage>
</organism>
<evidence type="ECO:0000256" key="3">
    <source>
        <dbReference type="ARBA" id="ARBA00023054"/>
    </source>
</evidence>
<comment type="caution">
    <text evidence="6">The sequence shown here is derived from an EMBL/GenBank/DDBJ whole genome shotgun (WGS) entry which is preliminary data.</text>
</comment>
<dbReference type="GO" id="GO:0007165">
    <property type="term" value="P:signal transduction"/>
    <property type="evidence" value="ECO:0007669"/>
    <property type="project" value="InterPro"/>
</dbReference>
<keyword evidence="7" id="KW-1185">Reference proteome</keyword>
<dbReference type="FunFam" id="1.10.555.10:FF:000015">
    <property type="entry name" value="rho GTPase-activating protein 25 isoform X1"/>
    <property type="match status" value="1"/>
</dbReference>
<evidence type="ECO:0000313" key="6">
    <source>
        <dbReference type="EMBL" id="KAK1893363.1"/>
    </source>
</evidence>
<dbReference type="PANTHER" id="PTHR15228">
    <property type="entry name" value="SPERMATHECAL PHYSIOLOGY VARIANT"/>
    <property type="match status" value="1"/>
</dbReference>
<feature type="compositionally biased region" description="Polar residues" evidence="4">
    <location>
        <begin position="340"/>
        <end position="349"/>
    </location>
</feature>
<name>A0AAD9C2V1_DISEL</name>
<feature type="compositionally biased region" description="Basic and acidic residues" evidence="4">
    <location>
        <begin position="425"/>
        <end position="439"/>
    </location>
</feature>
<dbReference type="InterPro" id="IPR008936">
    <property type="entry name" value="Rho_GTPase_activation_prot"/>
</dbReference>
<reference evidence="6" key="1">
    <citation type="submission" date="2023-04" db="EMBL/GenBank/DDBJ databases">
        <title>Chromosome-level genome of Chaenocephalus aceratus.</title>
        <authorList>
            <person name="Park H."/>
        </authorList>
    </citation>
    <scope>NUCLEOTIDE SEQUENCE</scope>
    <source>
        <strain evidence="6">DE</strain>
        <tissue evidence="6">Muscle</tissue>
    </source>
</reference>
<keyword evidence="1" id="KW-0343">GTPase activation</keyword>
<keyword evidence="3" id="KW-0175">Coiled coil</keyword>
<evidence type="ECO:0000256" key="4">
    <source>
        <dbReference type="SAM" id="MobiDB-lite"/>
    </source>
</evidence>
<dbReference type="Gene3D" id="1.10.555.10">
    <property type="entry name" value="Rho GTPase activation protein"/>
    <property type="match status" value="1"/>
</dbReference>
<dbReference type="SUPFAM" id="SSF48350">
    <property type="entry name" value="GTPase activation domain, GAP"/>
    <property type="match status" value="1"/>
</dbReference>
<proteinExistence type="predicted"/>
<feature type="region of interest" description="Disordered" evidence="4">
    <location>
        <begin position="425"/>
        <end position="453"/>
    </location>
</feature>
<evidence type="ECO:0000313" key="7">
    <source>
        <dbReference type="Proteomes" id="UP001228049"/>
    </source>
</evidence>
<evidence type="ECO:0000256" key="1">
    <source>
        <dbReference type="ARBA" id="ARBA00022468"/>
    </source>
</evidence>
<dbReference type="EMBL" id="JASDAP010000013">
    <property type="protein sequence ID" value="KAK1893363.1"/>
    <property type="molecule type" value="Genomic_DNA"/>
</dbReference>
<dbReference type="PANTHER" id="PTHR15228:SF20">
    <property type="entry name" value="RHO GTPASE-ACTIVATING PROTEIN 25"/>
    <property type="match status" value="1"/>
</dbReference>